<feature type="transmembrane region" description="Helical" evidence="1">
    <location>
        <begin position="149"/>
        <end position="170"/>
    </location>
</feature>
<dbReference type="EnsemblMetazoa" id="tetur22g01160.1">
    <property type="protein sequence ID" value="tetur22g01160.1"/>
    <property type="gene ID" value="tetur22g01160"/>
</dbReference>
<evidence type="ECO:0000313" key="3">
    <source>
        <dbReference type="Proteomes" id="UP000015104"/>
    </source>
</evidence>
<dbReference type="Proteomes" id="UP000015104">
    <property type="component" value="Unassembled WGS sequence"/>
</dbReference>
<name>T1KUT1_TETUR</name>
<feature type="transmembrane region" description="Helical" evidence="1">
    <location>
        <begin position="57"/>
        <end position="81"/>
    </location>
</feature>
<organism evidence="2 3">
    <name type="scientific">Tetranychus urticae</name>
    <name type="common">Two-spotted spider mite</name>
    <dbReference type="NCBI Taxonomy" id="32264"/>
    <lineage>
        <taxon>Eukaryota</taxon>
        <taxon>Metazoa</taxon>
        <taxon>Ecdysozoa</taxon>
        <taxon>Arthropoda</taxon>
        <taxon>Chelicerata</taxon>
        <taxon>Arachnida</taxon>
        <taxon>Acari</taxon>
        <taxon>Acariformes</taxon>
        <taxon>Trombidiformes</taxon>
        <taxon>Prostigmata</taxon>
        <taxon>Eleutherengona</taxon>
        <taxon>Raphignathae</taxon>
        <taxon>Tetranychoidea</taxon>
        <taxon>Tetranychidae</taxon>
        <taxon>Tetranychus</taxon>
    </lineage>
</organism>
<sequence length="212" mass="24364">MFPDRFYPAFHANYPPNYKPPSMVRNKPNAQQSGPLIGARRSSLEPVKSVFNGVINFLTWIIYMWNIISIISLGFIVYYYIVESQDIQDGKLKIPAESKAEVTMKQSEIDYDSIRMAAVTWTRIMLAAITLIVVVSDLLLVIGCYYESFCLTFLPCVLLLVPLIATILDIHWTQMVWYKILLITINTVNCCLSYIYSCMIKQKEYKSLFLNG</sequence>
<reference evidence="3" key="1">
    <citation type="submission" date="2011-08" db="EMBL/GenBank/DDBJ databases">
        <authorList>
            <person name="Rombauts S."/>
        </authorList>
    </citation>
    <scope>NUCLEOTIDE SEQUENCE</scope>
    <source>
        <strain evidence="3">London</strain>
    </source>
</reference>
<evidence type="ECO:0000256" key="1">
    <source>
        <dbReference type="SAM" id="Phobius"/>
    </source>
</evidence>
<keyword evidence="1" id="KW-0812">Transmembrane</keyword>
<keyword evidence="1" id="KW-0472">Membrane</keyword>
<protein>
    <submittedName>
        <fullName evidence="2">Uncharacterized protein</fullName>
    </submittedName>
</protein>
<keyword evidence="3" id="KW-1185">Reference proteome</keyword>
<dbReference type="HOGENOM" id="CLU_1301126_0_0_1"/>
<feature type="transmembrane region" description="Helical" evidence="1">
    <location>
        <begin position="176"/>
        <end position="196"/>
    </location>
</feature>
<evidence type="ECO:0000313" key="2">
    <source>
        <dbReference type="EnsemblMetazoa" id="tetur22g01160.1"/>
    </source>
</evidence>
<dbReference type="AlphaFoldDB" id="T1KUT1"/>
<accession>T1KUT1</accession>
<keyword evidence="1" id="KW-1133">Transmembrane helix</keyword>
<proteinExistence type="predicted"/>
<reference evidence="2" key="2">
    <citation type="submission" date="2015-06" db="UniProtKB">
        <authorList>
            <consortium name="EnsemblMetazoa"/>
        </authorList>
    </citation>
    <scope>IDENTIFICATION</scope>
</reference>
<dbReference type="EMBL" id="CAEY01000581">
    <property type="status" value="NOT_ANNOTATED_CDS"/>
    <property type="molecule type" value="Genomic_DNA"/>
</dbReference>
<feature type="transmembrane region" description="Helical" evidence="1">
    <location>
        <begin position="121"/>
        <end position="142"/>
    </location>
</feature>